<organism evidence="1 2">
    <name type="scientific">Dietzia cercidiphylli</name>
    <dbReference type="NCBI Taxonomy" id="498199"/>
    <lineage>
        <taxon>Bacteria</taxon>
        <taxon>Bacillati</taxon>
        <taxon>Actinomycetota</taxon>
        <taxon>Actinomycetes</taxon>
        <taxon>Mycobacteriales</taxon>
        <taxon>Dietziaceae</taxon>
        <taxon>Dietzia</taxon>
    </lineage>
</organism>
<evidence type="ECO:0000313" key="2">
    <source>
        <dbReference type="Proteomes" id="UP001500383"/>
    </source>
</evidence>
<name>A0ABP4US59_9ACTN</name>
<evidence type="ECO:0000313" key="1">
    <source>
        <dbReference type="EMBL" id="GAA1710934.1"/>
    </source>
</evidence>
<sequence>MVLPHPKGVDAHLVGQDRLFDDVPDHLSVVDPRASVIDGGVAEGVEAKGDGV</sequence>
<dbReference type="Proteomes" id="UP001500383">
    <property type="component" value="Unassembled WGS sequence"/>
</dbReference>
<protein>
    <submittedName>
        <fullName evidence="1">Uncharacterized protein</fullName>
    </submittedName>
</protein>
<comment type="caution">
    <text evidence="1">The sequence shown here is derived from an EMBL/GenBank/DDBJ whole genome shotgun (WGS) entry which is preliminary data.</text>
</comment>
<dbReference type="EMBL" id="BAAAQG010000009">
    <property type="protein sequence ID" value="GAA1710934.1"/>
    <property type="molecule type" value="Genomic_DNA"/>
</dbReference>
<gene>
    <name evidence="1" type="ORF">GCM10009831_20650</name>
</gene>
<accession>A0ABP4US59</accession>
<proteinExistence type="predicted"/>
<keyword evidence="2" id="KW-1185">Reference proteome</keyword>
<reference evidence="2" key="1">
    <citation type="journal article" date="2019" name="Int. J. Syst. Evol. Microbiol.">
        <title>The Global Catalogue of Microorganisms (GCM) 10K type strain sequencing project: providing services to taxonomists for standard genome sequencing and annotation.</title>
        <authorList>
            <consortium name="The Broad Institute Genomics Platform"/>
            <consortium name="The Broad Institute Genome Sequencing Center for Infectious Disease"/>
            <person name="Wu L."/>
            <person name="Ma J."/>
        </authorList>
    </citation>
    <scope>NUCLEOTIDE SEQUENCE [LARGE SCALE GENOMIC DNA]</scope>
    <source>
        <strain evidence="2">JCM 16002</strain>
    </source>
</reference>